<sequence length="66" mass="7181">MDGTISQIAPFPDEAVVSSLCRQYLYALVDKLELVAVISGRPLIEVMGMVGVEGLVYVGNHGLEMW</sequence>
<dbReference type="SUPFAM" id="SSF56784">
    <property type="entry name" value="HAD-like"/>
    <property type="match status" value="1"/>
</dbReference>
<dbReference type="InterPro" id="IPR003337">
    <property type="entry name" value="Trehalose_PPase"/>
</dbReference>
<dbReference type="InterPro" id="IPR036412">
    <property type="entry name" value="HAD-like_sf"/>
</dbReference>
<dbReference type="AlphaFoldDB" id="X1VIR5"/>
<name>X1VIR5_9ZZZZ</name>
<comment type="caution">
    <text evidence="1">The sequence shown here is derived from an EMBL/GenBank/DDBJ whole genome shotgun (WGS) entry which is preliminary data.</text>
</comment>
<evidence type="ECO:0000313" key="1">
    <source>
        <dbReference type="EMBL" id="GAJ18617.1"/>
    </source>
</evidence>
<dbReference type="EMBL" id="BARW01041868">
    <property type="protein sequence ID" value="GAJ18617.1"/>
    <property type="molecule type" value="Genomic_DNA"/>
</dbReference>
<dbReference type="GO" id="GO:0005992">
    <property type="term" value="P:trehalose biosynthetic process"/>
    <property type="evidence" value="ECO:0007669"/>
    <property type="project" value="InterPro"/>
</dbReference>
<dbReference type="Gene3D" id="3.40.50.1000">
    <property type="entry name" value="HAD superfamily/HAD-like"/>
    <property type="match status" value="1"/>
</dbReference>
<gene>
    <name evidence="1" type="ORF">S12H4_62421</name>
</gene>
<proteinExistence type="predicted"/>
<organism evidence="1">
    <name type="scientific">marine sediment metagenome</name>
    <dbReference type="NCBI Taxonomy" id="412755"/>
    <lineage>
        <taxon>unclassified sequences</taxon>
        <taxon>metagenomes</taxon>
        <taxon>ecological metagenomes</taxon>
    </lineage>
</organism>
<dbReference type="Pfam" id="PF02358">
    <property type="entry name" value="Trehalose_PPase"/>
    <property type="match status" value="1"/>
</dbReference>
<reference evidence="1" key="1">
    <citation type="journal article" date="2014" name="Front. Microbiol.">
        <title>High frequency of phylogenetically diverse reductive dehalogenase-homologous genes in deep subseafloor sedimentary metagenomes.</title>
        <authorList>
            <person name="Kawai M."/>
            <person name="Futagami T."/>
            <person name="Toyoda A."/>
            <person name="Takaki Y."/>
            <person name="Nishi S."/>
            <person name="Hori S."/>
            <person name="Arai W."/>
            <person name="Tsubouchi T."/>
            <person name="Morono Y."/>
            <person name="Uchiyama I."/>
            <person name="Ito T."/>
            <person name="Fujiyama A."/>
            <person name="Inagaki F."/>
            <person name="Takami H."/>
        </authorList>
    </citation>
    <scope>NUCLEOTIDE SEQUENCE</scope>
    <source>
        <strain evidence="1">Expedition CK06-06</strain>
    </source>
</reference>
<evidence type="ECO:0008006" key="2">
    <source>
        <dbReference type="Google" id="ProtNLM"/>
    </source>
</evidence>
<protein>
    <recommendedName>
        <fullName evidence="2">Trehalose-phosphatase</fullName>
    </recommendedName>
</protein>
<dbReference type="InterPro" id="IPR023214">
    <property type="entry name" value="HAD_sf"/>
</dbReference>
<feature type="non-terminal residue" evidence="1">
    <location>
        <position position="66"/>
    </location>
</feature>
<accession>X1VIR5</accession>